<feature type="domain" description="Acyl-CoA dehydrogenase/oxidase N-terminal" evidence="1">
    <location>
        <begin position="23"/>
        <end position="125"/>
    </location>
</feature>
<dbReference type="Proteomes" id="UP000031368">
    <property type="component" value="Chromosome"/>
</dbReference>
<sequence>MGTVSQFHDRARPVAQRIGSEEEAISTARALAAAFQRQSSERDINRILPYQEIDALSQSGLGAITVPPEYEGLDVTNSLLAEIVAIIAEGDPSIGEFLEVHFTVLDGLRQKAGEELQRALFARALAGDRFAAATFADAAAVSSRGLGYRLNGRSRSSPAVLFADWIVVGHDQTALYLPCDSEGLQLVDDWDGLGQRTNGTAAIAASDLHVNADAVALVAQAPSAIGELLHAAVDLGIARAVLSADAGGAQANDVGKLAIGIETVAALLERAGRKLDIAQINMSGPAAEDAYFSATAARAVASKLAIDASGLIFELMGENTASIGLNLDRHWRNARIRALRTSADVLHQRAAQHLRKDRY</sequence>
<dbReference type="EMBL" id="CP006877">
    <property type="protein sequence ID" value="AJD42330.1"/>
    <property type="molecule type" value="Genomic_DNA"/>
</dbReference>
<dbReference type="InterPro" id="IPR013786">
    <property type="entry name" value="AcylCoA_DH/ox_N"/>
</dbReference>
<gene>
    <name evidence="2" type="ORF">RGR602_CH03013</name>
</gene>
<dbReference type="Pfam" id="PF02771">
    <property type="entry name" value="Acyl-CoA_dh_N"/>
    <property type="match status" value="1"/>
</dbReference>
<dbReference type="SUPFAM" id="SSF47203">
    <property type="entry name" value="Acyl-CoA dehydrogenase C-terminal domain-like"/>
    <property type="match status" value="1"/>
</dbReference>
<evidence type="ECO:0000313" key="3">
    <source>
        <dbReference type="Proteomes" id="UP000031368"/>
    </source>
</evidence>
<dbReference type="AlphaFoldDB" id="A0A0B4X6H4"/>
<dbReference type="InterPro" id="IPR036250">
    <property type="entry name" value="AcylCo_DH-like_C"/>
</dbReference>
<evidence type="ECO:0000313" key="2">
    <source>
        <dbReference type="EMBL" id="AJD42330.1"/>
    </source>
</evidence>
<dbReference type="InterPro" id="IPR046373">
    <property type="entry name" value="Acyl-CoA_Oxase/DH_mid-dom_sf"/>
</dbReference>
<keyword evidence="3" id="KW-1185">Reference proteome</keyword>
<dbReference type="KEGG" id="rga:RGR602_CH03013"/>
<dbReference type="GO" id="GO:0050660">
    <property type="term" value="F:flavin adenine dinucleotide binding"/>
    <property type="evidence" value="ECO:0007669"/>
    <property type="project" value="InterPro"/>
</dbReference>
<dbReference type="PIRSF" id="PIRSF016578">
    <property type="entry name" value="HsaA"/>
    <property type="match status" value="1"/>
</dbReference>
<name>A0A0B4X6H4_9HYPH</name>
<dbReference type="Gene3D" id="1.20.140.10">
    <property type="entry name" value="Butyryl-CoA Dehydrogenase, subunit A, domain 3"/>
    <property type="match status" value="1"/>
</dbReference>
<dbReference type="InterPro" id="IPR037069">
    <property type="entry name" value="AcylCoA_DH/ox_N_sf"/>
</dbReference>
<dbReference type="HOGENOM" id="CLU_018204_10_0_5"/>
<dbReference type="RefSeq" id="WP_039845746.1">
    <property type="nucleotide sequence ID" value="NZ_CP006877.1"/>
</dbReference>
<dbReference type="Gene3D" id="2.40.110.10">
    <property type="entry name" value="Butyryl-CoA Dehydrogenase, subunit A, domain 2"/>
    <property type="match status" value="1"/>
</dbReference>
<reference evidence="2 3" key="1">
    <citation type="submission" date="2013-11" db="EMBL/GenBank/DDBJ databases">
        <title>Complete genome sequence of Rhizobium gallicum bv. gallicum R602.</title>
        <authorList>
            <person name="Bustos P."/>
            <person name="Santamaria R.I."/>
            <person name="Lozano L."/>
            <person name="Acosta J.L."/>
            <person name="Ormeno-Orrillo E."/>
            <person name="Rogel M.A."/>
            <person name="Romero D."/>
            <person name="Cevallos M.A."/>
            <person name="Martinez-Romero E."/>
            <person name="Gonzalez V."/>
        </authorList>
    </citation>
    <scope>NUCLEOTIDE SEQUENCE [LARGE SCALE GENOMIC DNA]</scope>
    <source>
        <strain evidence="2 3">R602</strain>
    </source>
</reference>
<protein>
    <submittedName>
        <fullName evidence="2">Acyl-CoA dehydrogenase protein</fullName>
    </submittedName>
</protein>
<dbReference type="Gene3D" id="1.10.540.10">
    <property type="entry name" value="Acyl-CoA dehydrogenase/oxidase, N-terminal domain"/>
    <property type="match status" value="1"/>
</dbReference>
<evidence type="ECO:0000259" key="1">
    <source>
        <dbReference type="Pfam" id="PF02771"/>
    </source>
</evidence>
<dbReference type="InterPro" id="IPR009100">
    <property type="entry name" value="AcylCoA_DH/oxidase_NM_dom_sf"/>
</dbReference>
<dbReference type="GO" id="GO:0016627">
    <property type="term" value="F:oxidoreductase activity, acting on the CH-CH group of donors"/>
    <property type="evidence" value="ECO:0007669"/>
    <property type="project" value="InterPro"/>
</dbReference>
<organism evidence="2 3">
    <name type="scientific">Rhizobium gallicum bv. gallicum R602sp</name>
    <dbReference type="NCBI Taxonomy" id="1041138"/>
    <lineage>
        <taxon>Bacteria</taxon>
        <taxon>Pseudomonadati</taxon>
        <taxon>Pseudomonadota</taxon>
        <taxon>Alphaproteobacteria</taxon>
        <taxon>Hyphomicrobiales</taxon>
        <taxon>Rhizobiaceae</taxon>
        <taxon>Rhizobium/Agrobacterium group</taxon>
        <taxon>Rhizobium</taxon>
    </lineage>
</organism>
<accession>A0A0B4X6H4</accession>
<dbReference type="SUPFAM" id="SSF56645">
    <property type="entry name" value="Acyl-CoA dehydrogenase NM domain-like"/>
    <property type="match status" value="1"/>
</dbReference>
<proteinExistence type="predicted"/>